<keyword evidence="1" id="KW-1133">Transmembrane helix</keyword>
<reference evidence="2 3" key="1">
    <citation type="journal article" date="2014" name="Genome Biol. Evol.">
        <title>The secreted proteins of Achlya hypogyna and Thraustotheca clavata identify the ancestral oomycete secretome and reveal gene acquisitions by horizontal gene transfer.</title>
        <authorList>
            <person name="Misner I."/>
            <person name="Blouin N."/>
            <person name="Leonard G."/>
            <person name="Richards T.A."/>
            <person name="Lane C.E."/>
        </authorList>
    </citation>
    <scope>NUCLEOTIDE SEQUENCE [LARGE SCALE GENOMIC DNA]</scope>
    <source>
        <strain evidence="2 3">ATCC 48635</strain>
    </source>
</reference>
<protein>
    <recommendedName>
        <fullName evidence="4">Transmembrane protein</fullName>
    </recommendedName>
</protein>
<dbReference type="Proteomes" id="UP000243579">
    <property type="component" value="Unassembled WGS sequence"/>
</dbReference>
<proteinExistence type="predicted"/>
<comment type="caution">
    <text evidence="2">The sequence shown here is derived from an EMBL/GenBank/DDBJ whole genome shotgun (WGS) entry which is preliminary data.</text>
</comment>
<evidence type="ECO:0000256" key="1">
    <source>
        <dbReference type="SAM" id="Phobius"/>
    </source>
</evidence>
<evidence type="ECO:0000313" key="3">
    <source>
        <dbReference type="Proteomes" id="UP000243579"/>
    </source>
</evidence>
<organism evidence="2 3">
    <name type="scientific">Achlya hypogyna</name>
    <name type="common">Oomycete</name>
    <name type="synonym">Protoachlya hypogyna</name>
    <dbReference type="NCBI Taxonomy" id="1202772"/>
    <lineage>
        <taxon>Eukaryota</taxon>
        <taxon>Sar</taxon>
        <taxon>Stramenopiles</taxon>
        <taxon>Oomycota</taxon>
        <taxon>Saprolegniomycetes</taxon>
        <taxon>Saprolegniales</taxon>
        <taxon>Achlyaceae</taxon>
        <taxon>Achlya</taxon>
    </lineage>
</organism>
<feature type="transmembrane region" description="Helical" evidence="1">
    <location>
        <begin position="47"/>
        <end position="74"/>
    </location>
</feature>
<evidence type="ECO:0000313" key="2">
    <source>
        <dbReference type="EMBL" id="OQR82692.1"/>
    </source>
</evidence>
<keyword evidence="3" id="KW-1185">Reference proteome</keyword>
<keyword evidence="1" id="KW-0472">Membrane</keyword>
<keyword evidence="1" id="KW-0812">Transmembrane</keyword>
<evidence type="ECO:0008006" key="4">
    <source>
        <dbReference type="Google" id="ProtNLM"/>
    </source>
</evidence>
<name>A0A1V9YAF8_ACHHY</name>
<accession>A0A1V9YAF8</accession>
<sequence>MTNVQEEHAGYSISMSPRGKKAGLRQWYVGDEELAPKRYCGGRLRRGPFICVHVALLVVLLLAIIVPIITAVVLPHAIRAKFAAALAGTGAASTTFNVTDNANGDFTITTTVGAATFIPGTAEIQGPFSLQLTDAAGKGWGRITVADTVAFPVNKDAVVVVPARMVVYDAPSASVLSDVLSTKKFATTVSTQWTIKIWGFTWYHDLELSGVKTVQMSQTLQEKFVGMLTSTSATKTTMEMVTGHGRNNLRINTTMTALSTVPGTVTLVAPTVFQIADVQGTGYANATFENITFPVYQPAELSVYGNLNIYKMPGASLVASILLGQNVSMVVSTHVTIELYNRVWYDRYPLSATVNVNSLLGAVLKGALNLG</sequence>
<dbReference type="OrthoDB" id="76794at2759"/>
<dbReference type="EMBL" id="JNBR01002425">
    <property type="protein sequence ID" value="OQR82692.1"/>
    <property type="molecule type" value="Genomic_DNA"/>
</dbReference>
<dbReference type="AlphaFoldDB" id="A0A1V9YAF8"/>
<gene>
    <name evidence="2" type="ORF">ACHHYP_15658</name>
</gene>